<feature type="compositionally biased region" description="Low complexity" evidence="1">
    <location>
        <begin position="31"/>
        <end position="91"/>
    </location>
</feature>
<feature type="region of interest" description="Disordered" evidence="1">
    <location>
        <begin position="1"/>
        <end position="319"/>
    </location>
</feature>
<evidence type="ECO:0000313" key="3">
    <source>
        <dbReference type="Proteomes" id="UP000076722"/>
    </source>
</evidence>
<feature type="compositionally biased region" description="Polar residues" evidence="1">
    <location>
        <begin position="253"/>
        <end position="270"/>
    </location>
</feature>
<gene>
    <name evidence="2" type="ORF">SISNIDRAFT_229920</name>
</gene>
<feature type="compositionally biased region" description="Low complexity" evidence="1">
    <location>
        <begin position="289"/>
        <end position="305"/>
    </location>
</feature>
<accession>A0A164Q6Q4</accession>
<proteinExistence type="predicted"/>
<evidence type="ECO:0000256" key="1">
    <source>
        <dbReference type="SAM" id="MobiDB-lite"/>
    </source>
</evidence>
<protein>
    <submittedName>
        <fullName evidence="2">Uncharacterized protein</fullName>
    </submittedName>
</protein>
<dbReference type="STRING" id="1314777.A0A164Q6Q4"/>
<evidence type="ECO:0000313" key="2">
    <source>
        <dbReference type="EMBL" id="KZS89379.1"/>
    </source>
</evidence>
<organism evidence="2 3">
    <name type="scientific">Sistotremastrum niveocremeum HHB9708</name>
    <dbReference type="NCBI Taxonomy" id="1314777"/>
    <lineage>
        <taxon>Eukaryota</taxon>
        <taxon>Fungi</taxon>
        <taxon>Dikarya</taxon>
        <taxon>Basidiomycota</taxon>
        <taxon>Agaricomycotina</taxon>
        <taxon>Agaricomycetes</taxon>
        <taxon>Sistotremastrales</taxon>
        <taxon>Sistotremastraceae</taxon>
        <taxon>Sertulicium</taxon>
        <taxon>Sertulicium niveocremeum</taxon>
    </lineage>
</organism>
<feature type="compositionally biased region" description="Polar residues" evidence="1">
    <location>
        <begin position="196"/>
        <end position="208"/>
    </location>
</feature>
<dbReference type="Proteomes" id="UP000076722">
    <property type="component" value="Unassembled WGS sequence"/>
</dbReference>
<feature type="compositionally biased region" description="Low complexity" evidence="1">
    <location>
        <begin position="160"/>
        <end position="176"/>
    </location>
</feature>
<feature type="compositionally biased region" description="Polar residues" evidence="1">
    <location>
        <begin position="218"/>
        <end position="228"/>
    </location>
</feature>
<feature type="compositionally biased region" description="Low complexity" evidence="1">
    <location>
        <begin position="114"/>
        <end position="125"/>
    </location>
</feature>
<reference evidence="2 3" key="1">
    <citation type="journal article" date="2016" name="Mol. Biol. Evol.">
        <title>Comparative Genomics of Early-Diverging Mushroom-Forming Fungi Provides Insights into the Origins of Lignocellulose Decay Capabilities.</title>
        <authorList>
            <person name="Nagy L.G."/>
            <person name="Riley R."/>
            <person name="Tritt A."/>
            <person name="Adam C."/>
            <person name="Daum C."/>
            <person name="Floudas D."/>
            <person name="Sun H."/>
            <person name="Yadav J.S."/>
            <person name="Pangilinan J."/>
            <person name="Larsson K.H."/>
            <person name="Matsuura K."/>
            <person name="Barry K."/>
            <person name="Labutti K."/>
            <person name="Kuo R."/>
            <person name="Ohm R.A."/>
            <person name="Bhattacharya S.S."/>
            <person name="Shirouzu T."/>
            <person name="Yoshinaga Y."/>
            <person name="Martin F.M."/>
            <person name="Grigoriev I.V."/>
            <person name="Hibbett D.S."/>
        </authorList>
    </citation>
    <scope>NUCLEOTIDE SEQUENCE [LARGE SCALE GENOMIC DNA]</scope>
    <source>
        <strain evidence="2 3">HHB9708</strain>
    </source>
</reference>
<dbReference type="EMBL" id="KV419428">
    <property type="protein sequence ID" value="KZS89379.1"/>
    <property type="molecule type" value="Genomic_DNA"/>
</dbReference>
<keyword evidence="3" id="KW-1185">Reference proteome</keyword>
<name>A0A164Q6Q4_9AGAM</name>
<dbReference type="AlphaFoldDB" id="A0A164Q6Q4"/>
<sequence length="319" mass="33609">MNSVFGGRNILGHEEVNKLTASQQPQPPSSNPLSNTSSQQSQQNPSQSQTSANQPPAGQGQQNYAPPVPYYYNPYYGQPNPYYGQPNPGYGLTQPFMKYPPMYQAGPPAPGPGTPSATPAKGPNTGAPPPGPNSYGTHAANHLYGQQHHVGGYDDGAYGHQQQQHHPQHQHQQQHQSALSGSQTGDYGKPPLYGLSHNQNFLGQNPVSQAALGRGVGQVNQPGANSPETPYKHYGGPSVGAVVNDKTGGVGGASQTHTQPGRGGVQQNAGTGYYGAGNRFPSSSGGGPQQAQGPPGQQGQGYPQGNETPYYYRGQQYWQ</sequence>